<keyword evidence="1" id="KW-0812">Transmembrane</keyword>
<dbReference type="Proteomes" id="UP000035159">
    <property type="component" value="Chromosome"/>
</dbReference>
<feature type="transmembrane region" description="Helical" evidence="1">
    <location>
        <begin position="213"/>
        <end position="234"/>
    </location>
</feature>
<protein>
    <submittedName>
        <fullName evidence="2">Uncharacterized protein</fullName>
    </submittedName>
</protein>
<feature type="transmembrane region" description="Helical" evidence="1">
    <location>
        <begin position="104"/>
        <end position="124"/>
    </location>
</feature>
<dbReference type="RefSeq" id="WP_047754317.1">
    <property type="nucleotide sequence ID" value="NZ_CAJUHA010000008.1"/>
</dbReference>
<keyword evidence="3" id="KW-1185">Reference proteome</keyword>
<feature type="transmembrane region" description="Helical" evidence="1">
    <location>
        <begin position="15"/>
        <end position="35"/>
    </location>
</feature>
<accession>A0A0G2ZEC5</accession>
<dbReference type="OrthoDB" id="9830621at2"/>
<feature type="transmembrane region" description="Helical" evidence="1">
    <location>
        <begin position="130"/>
        <end position="149"/>
    </location>
</feature>
<reference evidence="2 3" key="1">
    <citation type="submission" date="2015-04" db="EMBL/GenBank/DDBJ databases">
        <title>Complete Genome Sequence of Kosmotoga pacifica SLHLJ1.</title>
        <authorList>
            <person name="Jiang L.J."/>
            <person name="Shao Z.Z."/>
            <person name="Jebbar M."/>
        </authorList>
    </citation>
    <scope>NUCLEOTIDE SEQUENCE [LARGE SCALE GENOMIC DNA]</scope>
    <source>
        <strain evidence="2 3">SLHLJ1</strain>
    </source>
</reference>
<sequence>MITLLMDVPLYCLSIYQLFSGKFIMPLIVLAFSLFSIYAKKWLFIRTIILSMSFVLLYFLEYSRNIDYLFPLLSAASNLLQLVIGTNFSQISIEKVEAGQKKHYVFFALVIVTGIMTTTTLLFFEPSFLALVFFGASVGIIVSLMNIYIRSYLTRSAWSAYVVKQLMVSYYITYMRGGRKHPARTLDDPIKSLRELRARLLLKMPDALSVKNAFTALFALMMIIAIYLLLRWFAFPHAEAIAKIFLRFEEYLKFLNSAGGELF</sequence>
<organism evidence="2 3">
    <name type="scientific">Kosmotoga pacifica</name>
    <dbReference type="NCBI Taxonomy" id="1330330"/>
    <lineage>
        <taxon>Bacteria</taxon>
        <taxon>Thermotogati</taxon>
        <taxon>Thermotogota</taxon>
        <taxon>Thermotogae</taxon>
        <taxon>Kosmotogales</taxon>
        <taxon>Kosmotogaceae</taxon>
        <taxon>Kosmotoga</taxon>
    </lineage>
</organism>
<name>A0A0G2ZEC5_9BACT</name>
<feature type="transmembrane region" description="Helical" evidence="1">
    <location>
        <begin position="42"/>
        <end position="60"/>
    </location>
</feature>
<dbReference type="EMBL" id="CP011232">
    <property type="protein sequence ID" value="AKI97183.1"/>
    <property type="molecule type" value="Genomic_DNA"/>
</dbReference>
<keyword evidence="1" id="KW-0472">Membrane</keyword>
<evidence type="ECO:0000313" key="2">
    <source>
        <dbReference type="EMBL" id="AKI97183.1"/>
    </source>
</evidence>
<dbReference type="STRING" id="1330330.IX53_04450"/>
<feature type="transmembrane region" description="Helical" evidence="1">
    <location>
        <begin position="66"/>
        <end position="84"/>
    </location>
</feature>
<dbReference type="AlphaFoldDB" id="A0A0G2ZEC5"/>
<keyword evidence="1" id="KW-1133">Transmembrane helix</keyword>
<proteinExistence type="predicted"/>
<evidence type="ECO:0000256" key="1">
    <source>
        <dbReference type="SAM" id="Phobius"/>
    </source>
</evidence>
<dbReference type="KEGG" id="kpf:IX53_04450"/>
<dbReference type="PATRIC" id="fig|1330330.3.peg.894"/>
<evidence type="ECO:0000313" key="3">
    <source>
        <dbReference type="Proteomes" id="UP000035159"/>
    </source>
</evidence>
<gene>
    <name evidence="2" type="ORF">IX53_04450</name>
</gene>